<accession>A0A2B7XQ26</accession>
<dbReference type="EMBL" id="PDNB01000078">
    <property type="protein sequence ID" value="PGH11059.1"/>
    <property type="molecule type" value="Genomic_DNA"/>
</dbReference>
<feature type="compositionally biased region" description="Polar residues" evidence="5">
    <location>
        <begin position="566"/>
        <end position="578"/>
    </location>
</feature>
<comment type="subcellular location">
    <subcellularLocation>
        <location evidence="1">Membrane</location>
        <topology evidence="1">Multi-pass membrane protein</topology>
    </subcellularLocation>
</comment>
<dbReference type="Pfam" id="PF10337">
    <property type="entry name" value="ArAE_2_N"/>
    <property type="match status" value="1"/>
</dbReference>
<dbReference type="InterPro" id="IPR049453">
    <property type="entry name" value="Memb_transporter_dom"/>
</dbReference>
<feature type="region of interest" description="Disordered" evidence="5">
    <location>
        <begin position="1039"/>
        <end position="1075"/>
    </location>
</feature>
<evidence type="ECO:0000256" key="5">
    <source>
        <dbReference type="SAM" id="MobiDB-lite"/>
    </source>
</evidence>
<evidence type="ECO:0000313" key="9">
    <source>
        <dbReference type="EMBL" id="PGH11059.1"/>
    </source>
</evidence>
<feature type="domain" description="Putative ER transporter 6TM N-terminal" evidence="7">
    <location>
        <begin position="20"/>
        <end position="351"/>
    </location>
</feature>
<keyword evidence="3 6" id="KW-1133">Transmembrane helix</keyword>
<gene>
    <name evidence="9" type="ORF">AJ79_05101</name>
</gene>
<feature type="transmembrane region" description="Helical" evidence="6">
    <location>
        <begin position="612"/>
        <end position="629"/>
    </location>
</feature>
<evidence type="ECO:0000259" key="8">
    <source>
        <dbReference type="Pfam" id="PF13515"/>
    </source>
</evidence>
<feature type="domain" description="Integral membrane bound transporter" evidence="8">
    <location>
        <begin position="635"/>
        <end position="772"/>
    </location>
</feature>
<feature type="transmembrane region" description="Helical" evidence="6">
    <location>
        <begin position="159"/>
        <end position="177"/>
    </location>
</feature>
<sequence>MGSKRKKMRINWRNWTPKRIWQRLDLDTYSVLMMMKGGLAPTIVVAIHQSSAVADITENYAYLAVLMAVISQTLRPRAMFVKIMLFNLIATGMAAGLSTLGMYSAIQARKHTTPPDASEAVKNGHNSSQCAVAAIWLIFDIWLSNTLRNYRPTELQNPMVAFSMYVAVLMTRAANVATMSRGLIMVKQITLAFIIGFLIASGVSLFIIPVASRDLLFQSLKAYPATVNSLLNAQIAYVKRSKKDGPWKLTRASTLTRQGTFDNMLSRQATAARQGQAVPQDKRAQALRTAMNRLNSLHSNMHAQLYYAKQEVALGKLTSEDLDCISTLLRAILVSLSGIGMLPEIFRKLSRPIEQSLHVYSEPPGEGPGSSSESEDFDYPEQHFIGTLCDRLEIAAELVALGLQHSMITLGVSRPKDFAKDVKKRRLNSDATDEEAIGDMKRPGCKVFTPYFERRMQEFFDQKSQLPETWASLNAFTSVAGLPRYQSIHGQEDREIRKEFFVIILIGHLQELLLRATFDLIRFADSKVADGTMSTYKFIFPKREAIREWMSFQKSEEEEGEDKHTGSVQTVNPQNITGQHDPDHLPPSTSWQRFGDRLRRVARILSSEQSGFGLRVAIASFCPAILAFLRQTQDVFYNHRLNWAVIIVILAMSPTSGKSLFGLVIRIFATIASMVLSLIVWYIVAGKTPGVIVFLYVANTLQNYFVVKYPAWIPSVIIALITFNLIISYEIQNQKLGEVSATAGGLDNFPIYIFGPYRLAAVAAGCVVAFIWVIFPYPISASSQVRRCLGRSLFVLANFYSCMHTTIEVWIQQEQGDFSDEQSPGRVLERERMKLFSEEIKLLATMRDHSEYSLYEPPIGGPFPKFIYDNIATEIQAILSSMDIMSFATRDLESMTPRSFSQSRASSRHRRRSSAGGDEEDEEERWIDTLAKAADTPDFHSQLATSVLCHLSAAVTNGLSLPPYLSPPHPFPLARRLRKMNEGSLDISNIEDPAFSAFVSIEVMSSIVSTSLKNLMSNVKKLVGELNFDVYIQPHREMVRSRQSSRGVDGSERRRWSNASENEKEEQDPTRLQVP</sequence>
<reference evidence="9 10" key="1">
    <citation type="submission" date="2017-10" db="EMBL/GenBank/DDBJ databases">
        <title>Comparative genomics in systemic dimorphic fungi from Ajellomycetaceae.</title>
        <authorList>
            <person name="Munoz J.F."/>
            <person name="Mcewen J.G."/>
            <person name="Clay O.K."/>
            <person name="Cuomo C.A."/>
        </authorList>
    </citation>
    <scope>NUCLEOTIDE SEQUENCE [LARGE SCALE GENOMIC DNA]</scope>
    <source>
        <strain evidence="9 10">UAMH5409</strain>
    </source>
</reference>
<dbReference type="PANTHER" id="PTHR37994:SF4">
    <property type="entry name" value="ER TRANSPORTER 6TM N-TERMINAL DOMAIN-CONTAINING PROTEIN-RELATED"/>
    <property type="match status" value="1"/>
</dbReference>
<evidence type="ECO:0000256" key="3">
    <source>
        <dbReference type="ARBA" id="ARBA00022989"/>
    </source>
</evidence>
<dbReference type="OrthoDB" id="4186203at2759"/>
<proteinExistence type="predicted"/>
<feature type="region of interest" description="Disordered" evidence="5">
    <location>
        <begin position="554"/>
        <end position="584"/>
    </location>
</feature>
<feature type="transmembrane region" description="Helical" evidence="6">
    <location>
        <begin position="663"/>
        <end position="683"/>
    </location>
</feature>
<evidence type="ECO:0000256" key="6">
    <source>
        <dbReference type="SAM" id="Phobius"/>
    </source>
</evidence>
<feature type="transmembrane region" description="Helical" evidence="6">
    <location>
        <begin position="189"/>
        <end position="211"/>
    </location>
</feature>
<feature type="region of interest" description="Disordered" evidence="5">
    <location>
        <begin position="358"/>
        <end position="377"/>
    </location>
</feature>
<feature type="transmembrane region" description="Helical" evidence="6">
    <location>
        <begin position="641"/>
        <end position="657"/>
    </location>
</feature>
<dbReference type="GO" id="GO:0016020">
    <property type="term" value="C:membrane"/>
    <property type="evidence" value="ECO:0007669"/>
    <property type="project" value="UniProtKB-SubCell"/>
</dbReference>
<feature type="transmembrane region" description="Helical" evidence="6">
    <location>
        <begin position="78"/>
        <end position="106"/>
    </location>
</feature>
<feature type="compositionally biased region" description="Low complexity" evidence="5">
    <location>
        <begin position="361"/>
        <end position="372"/>
    </location>
</feature>
<keyword evidence="2 6" id="KW-0812">Transmembrane</keyword>
<evidence type="ECO:0000256" key="4">
    <source>
        <dbReference type="ARBA" id="ARBA00023136"/>
    </source>
</evidence>
<comment type="caution">
    <text evidence="9">The sequence shown here is derived from an EMBL/GenBank/DDBJ whole genome shotgun (WGS) entry which is preliminary data.</text>
</comment>
<dbReference type="Proteomes" id="UP000223968">
    <property type="component" value="Unassembled WGS sequence"/>
</dbReference>
<feature type="transmembrane region" description="Helical" evidence="6">
    <location>
        <begin position="759"/>
        <end position="779"/>
    </location>
</feature>
<keyword evidence="10" id="KW-1185">Reference proteome</keyword>
<dbReference type="PANTHER" id="PTHR37994">
    <property type="entry name" value="ARAE_2_N DOMAIN-CONTAINING PROTEIN-RELATED"/>
    <property type="match status" value="1"/>
</dbReference>
<dbReference type="AlphaFoldDB" id="A0A2B7XQ26"/>
<feature type="region of interest" description="Disordered" evidence="5">
    <location>
        <begin position="896"/>
        <end position="924"/>
    </location>
</feature>
<organism evidence="9 10">
    <name type="scientific">Helicocarpus griseus UAMH5409</name>
    <dbReference type="NCBI Taxonomy" id="1447875"/>
    <lineage>
        <taxon>Eukaryota</taxon>
        <taxon>Fungi</taxon>
        <taxon>Dikarya</taxon>
        <taxon>Ascomycota</taxon>
        <taxon>Pezizomycotina</taxon>
        <taxon>Eurotiomycetes</taxon>
        <taxon>Eurotiomycetidae</taxon>
        <taxon>Onygenales</taxon>
        <taxon>Ajellomycetaceae</taxon>
        <taxon>Helicocarpus</taxon>
    </lineage>
</organism>
<evidence type="ECO:0000313" key="10">
    <source>
        <dbReference type="Proteomes" id="UP000223968"/>
    </source>
</evidence>
<feature type="transmembrane region" description="Helical" evidence="6">
    <location>
        <begin position="712"/>
        <end position="731"/>
    </location>
</feature>
<keyword evidence="4 6" id="KW-0472">Membrane</keyword>
<protein>
    <submittedName>
        <fullName evidence="9">Uncharacterized protein</fullName>
    </submittedName>
</protein>
<dbReference type="Pfam" id="PF13515">
    <property type="entry name" value="FUSC_2"/>
    <property type="match status" value="1"/>
</dbReference>
<dbReference type="STRING" id="1447875.A0A2B7XQ26"/>
<evidence type="ECO:0000256" key="1">
    <source>
        <dbReference type="ARBA" id="ARBA00004141"/>
    </source>
</evidence>
<evidence type="ECO:0000256" key="2">
    <source>
        <dbReference type="ARBA" id="ARBA00022692"/>
    </source>
</evidence>
<name>A0A2B7XQ26_9EURO</name>
<dbReference type="InterPro" id="IPR018823">
    <property type="entry name" value="ArAE_2_N"/>
</dbReference>
<evidence type="ECO:0000259" key="7">
    <source>
        <dbReference type="Pfam" id="PF10337"/>
    </source>
</evidence>